<feature type="domain" description="DUF1553" evidence="3">
    <location>
        <begin position="289"/>
        <end position="416"/>
    </location>
</feature>
<dbReference type="PANTHER" id="PTHR35889:SF3">
    <property type="entry name" value="F-BOX DOMAIN-CONTAINING PROTEIN"/>
    <property type="match status" value="1"/>
</dbReference>
<evidence type="ECO:0000259" key="3">
    <source>
        <dbReference type="Pfam" id="PF07587"/>
    </source>
</evidence>
<dbReference type="RefSeq" id="WP_015247325.1">
    <property type="nucleotide sequence ID" value="NC_019892.1"/>
</dbReference>
<keyword evidence="1" id="KW-0732">Signal</keyword>
<dbReference type="EMBL" id="CP003364">
    <property type="protein sequence ID" value="AGA28193.1"/>
    <property type="molecule type" value="Genomic_DNA"/>
</dbReference>
<organism evidence="4 5">
    <name type="scientific">Singulisphaera acidiphila (strain ATCC BAA-1392 / DSM 18658 / VKM B-2454 / MOB10)</name>
    <dbReference type="NCBI Taxonomy" id="886293"/>
    <lineage>
        <taxon>Bacteria</taxon>
        <taxon>Pseudomonadati</taxon>
        <taxon>Planctomycetota</taxon>
        <taxon>Planctomycetia</taxon>
        <taxon>Isosphaerales</taxon>
        <taxon>Isosphaeraceae</taxon>
        <taxon>Singulisphaera</taxon>
    </lineage>
</organism>
<dbReference type="HOGENOM" id="CLU_005632_2_0_0"/>
<gene>
    <name evidence="4" type="ordered locus">Sinac_3967</name>
</gene>
<keyword evidence="5" id="KW-1185">Reference proteome</keyword>
<dbReference type="OrthoDB" id="289126at2"/>
<dbReference type="InterPro" id="IPR022655">
    <property type="entry name" value="DUF1553"/>
</dbReference>
<sequence>MLIRRAWVAVACLVTLGATAKGADVAGGQKEPAPSARDARSLAARIDAVLAARWADAKIKPAAVADDGEFLRRVSLDLVGKIPTAAEARDFLDDPSLDKRQALVERLLDSPAYTTRATELWRQLLLPEADTEDQARVVAGSFEAWLRRKVVEEAGYDRIVREILTTKLNDRNTEAMASRLDPSPAAYYVAKEGKPENLAAGAARVFLGVRLECAQCHNHPFAAWKRDDFWGFAAFFAGVPSPNSDGTAAVRMPRDAPPLRELTIPGTKKIVKAAHLDGSKPDWRPRAETREILAEWITAPQNPYFAKALVNRVWARFFGVGLIEPVDDLDLESDPEFGGLVNELAVQFRLHDYNLKYLIRVLTATQAYNLSSIAAPSESSSPMFAYMPVRGLSPGQLFDSLSQATGADAAGARGRFLDLFANRDERATEAQTTILQALTMMNGSHIAGATNPATGEVLGAVTKAPFLDTPGRIETLYLATLTRRPKPEELALLTRYVDRTESPEERAKALADVFWAILNGPEFHLNH</sequence>
<dbReference type="STRING" id="886293.Sinac_3967"/>
<dbReference type="eggNOG" id="COG5492">
    <property type="taxonomic scope" value="Bacteria"/>
</dbReference>
<accession>L0DHA2</accession>
<evidence type="ECO:0000313" key="5">
    <source>
        <dbReference type="Proteomes" id="UP000010798"/>
    </source>
</evidence>
<dbReference type="AlphaFoldDB" id="L0DHA2"/>
<dbReference type="PANTHER" id="PTHR35889">
    <property type="entry name" value="CYCLOINULO-OLIGOSACCHARIDE FRUCTANOTRANSFERASE-RELATED"/>
    <property type="match status" value="1"/>
</dbReference>
<evidence type="ECO:0000259" key="2">
    <source>
        <dbReference type="Pfam" id="PF07583"/>
    </source>
</evidence>
<dbReference type="KEGG" id="saci:Sinac_3967"/>
<dbReference type="Pfam" id="PF07587">
    <property type="entry name" value="PSD1"/>
    <property type="match status" value="1"/>
</dbReference>
<evidence type="ECO:0000313" key="4">
    <source>
        <dbReference type="EMBL" id="AGA28193.1"/>
    </source>
</evidence>
<proteinExistence type="predicted"/>
<feature type="signal peptide" evidence="1">
    <location>
        <begin position="1"/>
        <end position="20"/>
    </location>
</feature>
<dbReference type="Pfam" id="PF07583">
    <property type="entry name" value="PSCyt2"/>
    <property type="match status" value="1"/>
</dbReference>
<evidence type="ECO:0000256" key="1">
    <source>
        <dbReference type="SAM" id="SignalP"/>
    </source>
</evidence>
<dbReference type="InterPro" id="IPR011444">
    <property type="entry name" value="DUF1549"/>
</dbReference>
<feature type="domain" description="DUF1549" evidence="2">
    <location>
        <begin position="45"/>
        <end position="239"/>
    </location>
</feature>
<protein>
    <recommendedName>
        <fullName evidence="6">Cytochrome c domain-containing protein</fullName>
    </recommendedName>
</protein>
<feature type="chain" id="PRO_5003940152" description="Cytochrome c domain-containing protein" evidence="1">
    <location>
        <begin position="21"/>
        <end position="527"/>
    </location>
</feature>
<evidence type="ECO:0008006" key="6">
    <source>
        <dbReference type="Google" id="ProtNLM"/>
    </source>
</evidence>
<reference evidence="4 5" key="1">
    <citation type="submission" date="2012-02" db="EMBL/GenBank/DDBJ databases">
        <title>Complete sequence of chromosome of Singulisphaera acidiphila DSM 18658.</title>
        <authorList>
            <consortium name="US DOE Joint Genome Institute (JGI-PGF)"/>
            <person name="Lucas S."/>
            <person name="Copeland A."/>
            <person name="Lapidus A."/>
            <person name="Glavina del Rio T."/>
            <person name="Dalin E."/>
            <person name="Tice H."/>
            <person name="Bruce D."/>
            <person name="Goodwin L."/>
            <person name="Pitluck S."/>
            <person name="Peters L."/>
            <person name="Ovchinnikova G."/>
            <person name="Chertkov O."/>
            <person name="Kyrpides N."/>
            <person name="Mavromatis K."/>
            <person name="Ivanova N."/>
            <person name="Brettin T."/>
            <person name="Detter J.C."/>
            <person name="Han C."/>
            <person name="Larimer F."/>
            <person name="Land M."/>
            <person name="Hauser L."/>
            <person name="Markowitz V."/>
            <person name="Cheng J.-F."/>
            <person name="Hugenholtz P."/>
            <person name="Woyke T."/>
            <person name="Wu D."/>
            <person name="Tindall B."/>
            <person name="Pomrenke H."/>
            <person name="Brambilla E."/>
            <person name="Klenk H.-P."/>
            <person name="Eisen J.A."/>
        </authorList>
    </citation>
    <scope>NUCLEOTIDE SEQUENCE [LARGE SCALE GENOMIC DNA]</scope>
    <source>
        <strain evidence="5">ATCC BAA-1392 / DSM 18658 / VKM B-2454 / MOB10</strain>
    </source>
</reference>
<dbReference type="Proteomes" id="UP000010798">
    <property type="component" value="Chromosome"/>
</dbReference>
<name>L0DHA2_SINAD</name>